<feature type="region of interest" description="Disordered" evidence="1">
    <location>
        <begin position="1"/>
        <end position="33"/>
    </location>
</feature>
<dbReference type="AlphaFoldDB" id="A0AAD1NVM8"/>
<protein>
    <recommendedName>
        <fullName evidence="6">LexA family transcriptional regulator</fullName>
    </recommendedName>
</protein>
<dbReference type="GO" id="GO:0006508">
    <property type="term" value="P:proteolysis"/>
    <property type="evidence" value="ECO:0007669"/>
    <property type="project" value="InterPro"/>
</dbReference>
<feature type="domain" description="Peptidase S24/S26A/S26B/S26C" evidence="2">
    <location>
        <begin position="120"/>
        <end position="223"/>
    </location>
</feature>
<feature type="compositionally biased region" description="Low complexity" evidence="1">
    <location>
        <begin position="1"/>
        <end position="18"/>
    </location>
</feature>
<dbReference type="InterPro" id="IPR015927">
    <property type="entry name" value="Peptidase_S24_S26A/B/C"/>
</dbReference>
<evidence type="ECO:0000259" key="2">
    <source>
        <dbReference type="Pfam" id="PF00717"/>
    </source>
</evidence>
<dbReference type="Gene3D" id="2.10.109.10">
    <property type="entry name" value="Umud Fragment, subunit A"/>
    <property type="match status" value="1"/>
</dbReference>
<organism evidence="4 5">
    <name type="scientific">Cutibacterium modestum</name>
    <dbReference type="NCBI Taxonomy" id="2559073"/>
    <lineage>
        <taxon>Bacteria</taxon>
        <taxon>Bacillati</taxon>
        <taxon>Actinomycetota</taxon>
        <taxon>Actinomycetes</taxon>
        <taxon>Propionibacteriales</taxon>
        <taxon>Propionibacteriaceae</taxon>
        <taxon>Cutibacterium</taxon>
    </lineage>
</organism>
<dbReference type="InterPro" id="IPR036390">
    <property type="entry name" value="WH_DNA-bd_sf"/>
</dbReference>
<dbReference type="Pfam" id="PF00717">
    <property type="entry name" value="Peptidase_S24"/>
    <property type="match status" value="1"/>
</dbReference>
<dbReference type="Gene3D" id="1.10.10.10">
    <property type="entry name" value="Winged helix-like DNA-binding domain superfamily/Winged helix DNA-binding domain"/>
    <property type="match status" value="1"/>
</dbReference>
<feature type="domain" description="LexA repressor DNA-binding" evidence="3">
    <location>
        <begin position="33"/>
        <end position="88"/>
    </location>
</feature>
<evidence type="ECO:0000313" key="5">
    <source>
        <dbReference type="Proteomes" id="UP000825072"/>
    </source>
</evidence>
<accession>A0AAD1NVM8</accession>
<dbReference type="EMBL" id="AP024747">
    <property type="protein sequence ID" value="BCY25280.1"/>
    <property type="molecule type" value="Genomic_DNA"/>
</dbReference>
<evidence type="ECO:0000256" key="1">
    <source>
        <dbReference type="SAM" id="MobiDB-lite"/>
    </source>
</evidence>
<reference evidence="4" key="1">
    <citation type="submission" date="2021-06" db="EMBL/GenBank/DDBJ databases">
        <title>Genome sequence of Cutibacterium modestum strain KB17-24694.</title>
        <authorList>
            <person name="Dekio I."/>
            <person name="Asahina A."/>
            <person name="Nishida M."/>
        </authorList>
    </citation>
    <scope>NUCLEOTIDE SEQUENCE</scope>
    <source>
        <strain evidence="4">KB17-24694</strain>
    </source>
</reference>
<dbReference type="GO" id="GO:0004252">
    <property type="term" value="F:serine-type endopeptidase activity"/>
    <property type="evidence" value="ECO:0007669"/>
    <property type="project" value="InterPro"/>
</dbReference>
<name>A0AAD1NVM8_9ACTN</name>
<evidence type="ECO:0008006" key="6">
    <source>
        <dbReference type="Google" id="ProtNLM"/>
    </source>
</evidence>
<dbReference type="InterPro" id="IPR036286">
    <property type="entry name" value="LexA/Signal_pep-like_sf"/>
</dbReference>
<dbReference type="SUPFAM" id="SSF46785">
    <property type="entry name" value="Winged helix' DNA-binding domain"/>
    <property type="match status" value="1"/>
</dbReference>
<evidence type="ECO:0000313" key="4">
    <source>
        <dbReference type="EMBL" id="BCY25280.1"/>
    </source>
</evidence>
<dbReference type="Proteomes" id="UP000825072">
    <property type="component" value="Chromosome 1"/>
</dbReference>
<dbReference type="CDD" id="cd06529">
    <property type="entry name" value="S24_LexA-like"/>
    <property type="match status" value="1"/>
</dbReference>
<dbReference type="InterPro" id="IPR036388">
    <property type="entry name" value="WH-like_DNA-bd_sf"/>
</dbReference>
<dbReference type="InterPro" id="IPR006199">
    <property type="entry name" value="LexA_DNA-bd_dom"/>
</dbReference>
<gene>
    <name evidence="4" type="ORF">KB1_12700</name>
</gene>
<dbReference type="InterPro" id="IPR039418">
    <property type="entry name" value="LexA-like"/>
</dbReference>
<dbReference type="Pfam" id="PF01726">
    <property type="entry name" value="LexA_DNA_bind"/>
    <property type="match status" value="1"/>
</dbReference>
<sequence length="230" mass="24390">MTAMTTDTPGTDTSDPAAVSSAVPVTNTREPSAKERKVLAAVKEGLRRDGKAPTVRALAEMTGAASTSTIQRRISSLIDLGLLRRTKGTLEVIEDTIGATDPHGPQAFQVELLNSSNDVHEEHDETVIAVPSQLLRHGEHTVVIARDDGMSPDIHSGDLVVVRRISASELPDDPSEAYLVAATVGGVTVVRTLSKISGRPWLLASNPAHSPINLDDASLLGQAVSLMRRL</sequence>
<evidence type="ECO:0000259" key="3">
    <source>
        <dbReference type="Pfam" id="PF01726"/>
    </source>
</evidence>
<dbReference type="SUPFAM" id="SSF51306">
    <property type="entry name" value="LexA/Signal peptidase"/>
    <property type="match status" value="1"/>
</dbReference>
<proteinExistence type="predicted"/>